<dbReference type="PANTHER" id="PTHR37540">
    <property type="entry name" value="TRANSCRIPTION FACTOR (ACR-2), PUTATIVE-RELATED-RELATED"/>
    <property type="match status" value="1"/>
</dbReference>
<protein>
    <recommendedName>
        <fullName evidence="4">RFX-type winged-helix domain-containing protein</fullName>
    </recommendedName>
</protein>
<evidence type="ECO:0000256" key="1">
    <source>
        <dbReference type="SAM" id="MobiDB-lite"/>
    </source>
</evidence>
<proteinExistence type="predicted"/>
<sequence>MSYQPQDNVFITYNSPEEFKNKKNRRTVSSFASKSSRPTSRKIVLGRTLYRPFVERSNENSPNYAASTPAGSEGRSEASPQNAETEQALAQVRERTLLKGSALGNPLVDPFEVYPIHIQPYVPFLVDYSLTQAYYNIDQRGFGQPHLISLYHRGEGLKQLRRKVESLQAADDDAAILTVLWLMDVDAANGDHHAFSMHKRAQEHMVSTRGGIRNLHPALQDELLKSEFFLPLLQYGAFACEVTENDVLVRFKEFVPAEFLAGRHIPHLFHTVFAKGLLISSSLKILQSILGELSLEADARRKSKKSSKSKAGEIAASETIVPHQISLRTEMSRVLQLADQVQPKSNNHKIILALLIYVFNLHNQPFPHILAPPIATSPNTPQYSGTPYLNILSNVALEMANPSNPGNPNLVTEREVTLWTMTAIGSTASFSPWRLEIPFMGHMIALMEDDSEQTRQTYQPSSISAASGSQHTALTPAYTRPQSNLDMLTAYLRGYYLYGADKAHLDSLQRWKG</sequence>
<feature type="region of interest" description="Disordered" evidence="1">
    <location>
        <begin position="21"/>
        <end position="40"/>
    </location>
</feature>
<dbReference type="PANTHER" id="PTHR37540:SF5">
    <property type="entry name" value="TRANSCRIPTION FACTOR DOMAIN-CONTAINING PROTEIN"/>
    <property type="match status" value="1"/>
</dbReference>
<evidence type="ECO:0000313" key="3">
    <source>
        <dbReference type="Proteomes" id="UP001358417"/>
    </source>
</evidence>
<feature type="compositionally biased region" description="Polar residues" evidence="1">
    <location>
        <begin position="59"/>
        <end position="70"/>
    </location>
</feature>
<organism evidence="2 3">
    <name type="scientific">Exophiala bonariae</name>
    <dbReference type="NCBI Taxonomy" id="1690606"/>
    <lineage>
        <taxon>Eukaryota</taxon>
        <taxon>Fungi</taxon>
        <taxon>Dikarya</taxon>
        <taxon>Ascomycota</taxon>
        <taxon>Pezizomycotina</taxon>
        <taxon>Eurotiomycetes</taxon>
        <taxon>Chaetothyriomycetidae</taxon>
        <taxon>Chaetothyriales</taxon>
        <taxon>Herpotrichiellaceae</taxon>
        <taxon>Exophiala</taxon>
    </lineage>
</organism>
<dbReference type="EMBL" id="JAVRRD010000009">
    <property type="protein sequence ID" value="KAK5055414.1"/>
    <property type="molecule type" value="Genomic_DNA"/>
</dbReference>
<gene>
    <name evidence="2" type="ORF">LTR84_013164</name>
</gene>
<comment type="caution">
    <text evidence="2">The sequence shown here is derived from an EMBL/GenBank/DDBJ whole genome shotgun (WGS) entry which is preliminary data.</text>
</comment>
<feature type="region of interest" description="Disordered" evidence="1">
    <location>
        <begin position="451"/>
        <end position="477"/>
    </location>
</feature>
<dbReference type="RefSeq" id="XP_064707845.1">
    <property type="nucleotide sequence ID" value="XM_064856669.1"/>
</dbReference>
<feature type="compositionally biased region" description="Polar residues" evidence="1">
    <location>
        <begin position="454"/>
        <end position="473"/>
    </location>
</feature>
<dbReference type="Proteomes" id="UP001358417">
    <property type="component" value="Unassembled WGS sequence"/>
</dbReference>
<reference evidence="2 3" key="1">
    <citation type="submission" date="2023-08" db="EMBL/GenBank/DDBJ databases">
        <title>Black Yeasts Isolated from many extreme environments.</title>
        <authorList>
            <person name="Coleine C."/>
            <person name="Stajich J.E."/>
            <person name="Selbmann L."/>
        </authorList>
    </citation>
    <scope>NUCLEOTIDE SEQUENCE [LARGE SCALE GENOMIC DNA]</scope>
    <source>
        <strain evidence="2 3">CCFEE 5792</strain>
    </source>
</reference>
<keyword evidence="3" id="KW-1185">Reference proteome</keyword>
<feature type="region of interest" description="Disordered" evidence="1">
    <location>
        <begin position="56"/>
        <end position="88"/>
    </location>
</feature>
<feature type="compositionally biased region" description="Polar residues" evidence="1">
    <location>
        <begin position="27"/>
        <end position="38"/>
    </location>
</feature>
<accession>A0AAV9NE87</accession>
<evidence type="ECO:0000313" key="2">
    <source>
        <dbReference type="EMBL" id="KAK5055414.1"/>
    </source>
</evidence>
<dbReference type="GeneID" id="89981300"/>
<name>A0AAV9NE87_9EURO</name>
<dbReference type="AlphaFoldDB" id="A0AAV9NE87"/>
<evidence type="ECO:0008006" key="4">
    <source>
        <dbReference type="Google" id="ProtNLM"/>
    </source>
</evidence>